<keyword evidence="2" id="KW-1185">Reference proteome</keyword>
<dbReference type="EMBL" id="JAKUCV010003046">
    <property type="protein sequence ID" value="KAJ4840421.1"/>
    <property type="molecule type" value="Genomic_DNA"/>
</dbReference>
<sequence length="146" mass="16284">MKVSVDNMQDTDITIHCKSQDDDLRVHVLKRSLRYEWGLALTSGGLLFTSARSKPNGDLVVLGGTGEDERQEKKWVFGFGGSCLHHRDREGWGFGRAVGGELEIGEPVIIGEDRVGRRIRDSLHYFRIDELSGEELIPGGTEESKT</sequence>
<dbReference type="OrthoDB" id="1096418at2759"/>
<proteinExistence type="predicted"/>
<gene>
    <name evidence="1" type="ORF">Tsubulata_009260</name>
</gene>
<comment type="caution">
    <text evidence="1">The sequence shown here is derived from an EMBL/GenBank/DDBJ whole genome shotgun (WGS) entry which is preliminary data.</text>
</comment>
<reference evidence="1" key="2">
    <citation type="journal article" date="2023" name="Plants (Basel)">
        <title>Annotation of the Turnera subulata (Passifloraceae) Draft Genome Reveals the S-Locus Evolved after the Divergence of Turneroideae from Passifloroideae in a Stepwise Manner.</title>
        <authorList>
            <person name="Henning P.M."/>
            <person name="Roalson E.H."/>
            <person name="Mir W."/>
            <person name="McCubbin A.G."/>
            <person name="Shore J.S."/>
        </authorList>
    </citation>
    <scope>NUCLEOTIDE SEQUENCE</scope>
    <source>
        <strain evidence="1">F60SS</strain>
    </source>
</reference>
<dbReference type="AlphaFoldDB" id="A0A9Q0JF29"/>
<dbReference type="Proteomes" id="UP001141552">
    <property type="component" value="Unassembled WGS sequence"/>
</dbReference>
<evidence type="ECO:0000313" key="1">
    <source>
        <dbReference type="EMBL" id="KAJ4840421.1"/>
    </source>
</evidence>
<accession>A0A9Q0JF29</accession>
<protein>
    <submittedName>
        <fullName evidence="1">Uncharacterized protein</fullName>
    </submittedName>
</protein>
<organism evidence="1 2">
    <name type="scientific">Turnera subulata</name>
    <dbReference type="NCBI Taxonomy" id="218843"/>
    <lineage>
        <taxon>Eukaryota</taxon>
        <taxon>Viridiplantae</taxon>
        <taxon>Streptophyta</taxon>
        <taxon>Embryophyta</taxon>
        <taxon>Tracheophyta</taxon>
        <taxon>Spermatophyta</taxon>
        <taxon>Magnoliopsida</taxon>
        <taxon>eudicotyledons</taxon>
        <taxon>Gunneridae</taxon>
        <taxon>Pentapetalae</taxon>
        <taxon>rosids</taxon>
        <taxon>fabids</taxon>
        <taxon>Malpighiales</taxon>
        <taxon>Passifloraceae</taxon>
        <taxon>Turnera</taxon>
    </lineage>
</organism>
<name>A0A9Q0JF29_9ROSI</name>
<evidence type="ECO:0000313" key="2">
    <source>
        <dbReference type="Proteomes" id="UP001141552"/>
    </source>
</evidence>
<reference evidence="1" key="1">
    <citation type="submission" date="2022-02" db="EMBL/GenBank/DDBJ databases">
        <authorList>
            <person name="Henning P.M."/>
            <person name="McCubbin A.G."/>
            <person name="Shore J.S."/>
        </authorList>
    </citation>
    <scope>NUCLEOTIDE SEQUENCE</scope>
    <source>
        <strain evidence="1">F60SS</strain>
        <tissue evidence="1">Leaves</tissue>
    </source>
</reference>